<evidence type="ECO:0000259" key="1">
    <source>
        <dbReference type="PROSITE" id="PS51186"/>
    </source>
</evidence>
<evidence type="ECO:0000313" key="2">
    <source>
        <dbReference type="EMBL" id="MPV37524.1"/>
    </source>
</evidence>
<dbReference type="RefSeq" id="WP_152193902.1">
    <property type="nucleotide sequence ID" value="NZ_VUKD01000001.1"/>
</dbReference>
<keyword evidence="3" id="KW-1185">Reference proteome</keyword>
<dbReference type="Gene3D" id="3.40.630.30">
    <property type="match status" value="1"/>
</dbReference>
<comment type="caution">
    <text evidence="2">The sequence shown here is derived from an EMBL/GenBank/DDBJ whole genome shotgun (WGS) entry which is preliminary data.</text>
</comment>
<gene>
    <name evidence="2" type="ORF">GB881_10830</name>
</gene>
<sequence>MPAIAPDGRVLTNDVVTLRPLVLDDAAELFAVLDDERVWASGYGAGPSARPRDLAGARAFVAGNMRAGTGGVAYAVTMTGTGELVGTTTLGDVDLVNEGAHLGWTAYAPRVWGTSVNPAAKLALLGHAFEDCGLGRVKLQTDAVNARSQAAIAKLGAVREGVARHHRRRADGAWRDSVIFSILAEEWPAVRAGLQARLGTPEGGI</sequence>
<accession>A0A6N7EQP8</accession>
<dbReference type="PANTHER" id="PTHR43610:SF1">
    <property type="entry name" value="N-ACETYLTRANSFERASE DOMAIN-CONTAINING PROTEIN"/>
    <property type="match status" value="1"/>
</dbReference>
<dbReference type="AlphaFoldDB" id="A0A6N7EQP8"/>
<dbReference type="SUPFAM" id="SSF55729">
    <property type="entry name" value="Acyl-CoA N-acyltransferases (Nat)"/>
    <property type="match status" value="1"/>
</dbReference>
<reference evidence="2 3" key="1">
    <citation type="submission" date="2019-10" db="EMBL/GenBank/DDBJ databases">
        <title>Georgenia wutianyii sp. nov. and Georgenia yuyongxinii sp. nov. isolated from plateau pika (Ochotona curzoniae) in the Qinghai-Tibet plateau of China.</title>
        <authorList>
            <person name="Tian Z."/>
        </authorList>
    </citation>
    <scope>NUCLEOTIDE SEQUENCE [LARGE SCALE GENOMIC DNA]</scope>
    <source>
        <strain evidence="2 3">JCM 19765</strain>
    </source>
</reference>
<dbReference type="InterPro" id="IPR000182">
    <property type="entry name" value="GNAT_dom"/>
</dbReference>
<dbReference type="PANTHER" id="PTHR43610">
    <property type="entry name" value="BLL6696 PROTEIN"/>
    <property type="match status" value="1"/>
</dbReference>
<dbReference type="Proteomes" id="UP000437709">
    <property type="component" value="Unassembled WGS sequence"/>
</dbReference>
<organism evidence="2 3">
    <name type="scientific">Georgenia subflava</name>
    <dbReference type="NCBI Taxonomy" id="1622177"/>
    <lineage>
        <taxon>Bacteria</taxon>
        <taxon>Bacillati</taxon>
        <taxon>Actinomycetota</taxon>
        <taxon>Actinomycetes</taxon>
        <taxon>Micrococcales</taxon>
        <taxon>Bogoriellaceae</taxon>
        <taxon>Georgenia</taxon>
    </lineage>
</organism>
<dbReference type="EMBL" id="WHPC01000039">
    <property type="protein sequence ID" value="MPV37524.1"/>
    <property type="molecule type" value="Genomic_DNA"/>
</dbReference>
<feature type="domain" description="N-acetyltransferase" evidence="1">
    <location>
        <begin position="16"/>
        <end position="185"/>
    </location>
</feature>
<evidence type="ECO:0000313" key="3">
    <source>
        <dbReference type="Proteomes" id="UP000437709"/>
    </source>
</evidence>
<dbReference type="GO" id="GO:0016747">
    <property type="term" value="F:acyltransferase activity, transferring groups other than amino-acyl groups"/>
    <property type="evidence" value="ECO:0007669"/>
    <property type="project" value="InterPro"/>
</dbReference>
<dbReference type="PROSITE" id="PS51186">
    <property type="entry name" value="GNAT"/>
    <property type="match status" value="1"/>
</dbReference>
<dbReference type="Pfam" id="PF13302">
    <property type="entry name" value="Acetyltransf_3"/>
    <property type="match status" value="1"/>
</dbReference>
<protein>
    <submittedName>
        <fullName evidence="2">GNAT family N-acetyltransferase</fullName>
    </submittedName>
</protein>
<keyword evidence="2" id="KW-0808">Transferase</keyword>
<name>A0A6N7EQP8_9MICO</name>
<dbReference type="InterPro" id="IPR016181">
    <property type="entry name" value="Acyl_CoA_acyltransferase"/>
</dbReference>
<proteinExistence type="predicted"/>